<dbReference type="InterPro" id="IPR035965">
    <property type="entry name" value="PAS-like_dom_sf"/>
</dbReference>
<dbReference type="CDD" id="cd01949">
    <property type="entry name" value="GGDEF"/>
    <property type="match status" value="1"/>
</dbReference>
<reference evidence="4 5" key="1">
    <citation type="submission" date="2014-08" db="EMBL/GenBank/DDBJ databases">
        <title>Clostridium innocuum, an unnegligible vancomycin-resistant pathogen causing extra-intestinal infections.</title>
        <authorList>
            <person name="Feng Y."/>
            <person name="Chiu C.-H."/>
        </authorList>
    </citation>
    <scope>NUCLEOTIDE SEQUENCE [LARGE SCALE GENOMIC DNA]</scope>
    <source>
        <strain evidence="4 5">AN88</strain>
    </source>
</reference>
<dbReference type="CDD" id="cd01948">
    <property type="entry name" value="EAL"/>
    <property type="match status" value="1"/>
</dbReference>
<dbReference type="InterPro" id="IPR000160">
    <property type="entry name" value="GGDEF_dom"/>
</dbReference>
<feature type="domain" description="GGDEF" evidence="3">
    <location>
        <begin position="344"/>
        <end position="469"/>
    </location>
</feature>
<dbReference type="PROSITE" id="PS50883">
    <property type="entry name" value="EAL"/>
    <property type="match status" value="1"/>
</dbReference>
<dbReference type="SUPFAM" id="SSF141868">
    <property type="entry name" value="EAL domain-like"/>
    <property type="match status" value="1"/>
</dbReference>
<dbReference type="PANTHER" id="PTHR33121">
    <property type="entry name" value="CYCLIC DI-GMP PHOSPHODIESTERASE PDEF"/>
    <property type="match status" value="1"/>
</dbReference>
<dbReference type="GO" id="GO:0071111">
    <property type="term" value="F:cyclic-guanylate-specific phosphodiesterase activity"/>
    <property type="evidence" value="ECO:0007669"/>
    <property type="project" value="InterPro"/>
</dbReference>
<evidence type="ECO:0000259" key="2">
    <source>
        <dbReference type="PROSITE" id="PS50883"/>
    </source>
</evidence>
<dbReference type="Gene3D" id="3.30.70.270">
    <property type="match status" value="1"/>
</dbReference>
<dbReference type="SMART" id="SM00052">
    <property type="entry name" value="EAL"/>
    <property type="match status" value="1"/>
</dbReference>
<dbReference type="InterPro" id="IPR029787">
    <property type="entry name" value="Nucleotide_cyclase"/>
</dbReference>
<dbReference type="InterPro" id="IPR003018">
    <property type="entry name" value="GAF"/>
</dbReference>
<proteinExistence type="predicted"/>
<dbReference type="EMBL" id="JQIF01000092">
    <property type="protein sequence ID" value="KGJ51957.1"/>
    <property type="molecule type" value="Genomic_DNA"/>
</dbReference>
<dbReference type="InterPro" id="IPR029016">
    <property type="entry name" value="GAF-like_dom_sf"/>
</dbReference>
<dbReference type="PROSITE" id="PS50887">
    <property type="entry name" value="GGDEF"/>
    <property type="match status" value="1"/>
</dbReference>
<dbReference type="SMART" id="SM00267">
    <property type="entry name" value="GGDEF"/>
    <property type="match status" value="1"/>
</dbReference>
<comment type="caution">
    <text evidence="4">The sequence shown here is derived from an EMBL/GenBank/DDBJ whole genome shotgun (WGS) entry which is preliminary data.</text>
</comment>
<organism evidence="4 5">
    <name type="scientific">Clostridium innocuum</name>
    <dbReference type="NCBI Taxonomy" id="1522"/>
    <lineage>
        <taxon>Bacteria</taxon>
        <taxon>Bacillati</taxon>
        <taxon>Bacillota</taxon>
        <taxon>Clostridia</taxon>
        <taxon>Eubacteriales</taxon>
        <taxon>Clostridiaceae</taxon>
        <taxon>Clostridium</taxon>
    </lineage>
</organism>
<sequence length="730" mass="85390">MNTQIWKEDTENQLGAMRIGVCKYLLNEEFSTLWANDTFYTMCGYSEEEYHILFHDSATLFFQQTPKDFEKLKEIVEHAYRNRSQQYECFCRLPVKGGSCLRIHMTGTFAEEQIDGIPVVYVVYTDVEDMMRIRQNLEQEHERLNLALQMEMKTVSCIRLMYISNDMQSYMDQLLKEIGEFMHAERAYVFELQNGCMNNTYEWCSDGVESSMEFCQNMDVELLAIWKDFIEQGKNVSIPDVERIQKSFPQTYEVLHVQNIHSIALSPIVQNNKSIGFIGVDNPAPDYMRNFSMLETISYFMSVAMEKKDLNDRLLHNSYYDDLTGVYNRNRYLQDLNQLNGRQIPLGIVYMDINGLKDINDHLGHTYGDKVLTEGASILKKVFDTGAIYRIGGDEFVVFVQGMQEQEFLEQVGILKQAIIGSANCKGAIGHIWTSTCQDISSRITDADEYMYQDKMQFYRKNPNSNRYRCCNDTVLQLADRSVLMQALEKQRFEVYLQPKVNFRKELIGGEALIRYHDETGTLIMPNEFIPSLEEARTIRYVDFFAFEQVCRLLSRWHAEGRRLTPLSVNFSRYTLRMADFLGELERIWGNYNVPKQYLEIEIIENDESLDNEFLIMIMERIKRQGYSISIDDFGARYSNMALFINAQLDTLKLDRSMMQDLQNNRRSQMLISSLVQICHNLQMQLIVEGVETKEQFDILKQLDCDGLQGYLIDRPIPVSMFEQKYIKQK</sequence>
<dbReference type="Gene3D" id="3.20.20.450">
    <property type="entry name" value="EAL domain"/>
    <property type="match status" value="1"/>
</dbReference>
<dbReference type="SUPFAM" id="SSF55785">
    <property type="entry name" value="PYP-like sensor domain (PAS domain)"/>
    <property type="match status" value="1"/>
</dbReference>
<feature type="coiled-coil region" evidence="1">
    <location>
        <begin position="127"/>
        <end position="154"/>
    </location>
</feature>
<evidence type="ECO:0000256" key="1">
    <source>
        <dbReference type="SAM" id="Coils"/>
    </source>
</evidence>
<keyword evidence="1" id="KW-0175">Coiled coil</keyword>
<dbReference type="Pfam" id="PF00990">
    <property type="entry name" value="GGDEF"/>
    <property type="match status" value="1"/>
</dbReference>
<evidence type="ECO:0000313" key="4">
    <source>
        <dbReference type="EMBL" id="KGJ51957.1"/>
    </source>
</evidence>
<dbReference type="Pfam" id="PF01590">
    <property type="entry name" value="GAF"/>
    <property type="match status" value="1"/>
</dbReference>
<dbReference type="RefSeq" id="WP_044907136.1">
    <property type="nucleotide sequence ID" value="NZ_JQIF01000092.1"/>
</dbReference>
<dbReference type="Gene3D" id="3.30.450.40">
    <property type="match status" value="1"/>
</dbReference>
<feature type="domain" description="EAL" evidence="2">
    <location>
        <begin position="477"/>
        <end position="730"/>
    </location>
</feature>
<name>A0A099I3Z3_CLOIN</name>
<dbReference type="InterPro" id="IPR050706">
    <property type="entry name" value="Cyclic-di-GMP_PDE-like"/>
</dbReference>
<dbReference type="Gene3D" id="3.30.450.20">
    <property type="entry name" value="PAS domain"/>
    <property type="match status" value="1"/>
</dbReference>
<dbReference type="AlphaFoldDB" id="A0A099I3Z3"/>
<dbReference type="InterPro" id="IPR043128">
    <property type="entry name" value="Rev_trsase/Diguanyl_cyclase"/>
</dbReference>
<dbReference type="InterPro" id="IPR001633">
    <property type="entry name" value="EAL_dom"/>
</dbReference>
<dbReference type="Pfam" id="PF00563">
    <property type="entry name" value="EAL"/>
    <property type="match status" value="1"/>
</dbReference>
<dbReference type="SUPFAM" id="SSF55781">
    <property type="entry name" value="GAF domain-like"/>
    <property type="match status" value="1"/>
</dbReference>
<protein>
    <submittedName>
        <fullName evidence="4">Regulator</fullName>
    </submittedName>
</protein>
<evidence type="ECO:0000313" key="5">
    <source>
        <dbReference type="Proteomes" id="UP000030008"/>
    </source>
</evidence>
<dbReference type="NCBIfam" id="TIGR00254">
    <property type="entry name" value="GGDEF"/>
    <property type="match status" value="1"/>
</dbReference>
<gene>
    <name evidence="4" type="ORF">CIAN88_17815</name>
</gene>
<dbReference type="SUPFAM" id="SSF55073">
    <property type="entry name" value="Nucleotide cyclase"/>
    <property type="match status" value="1"/>
</dbReference>
<evidence type="ECO:0000259" key="3">
    <source>
        <dbReference type="PROSITE" id="PS50887"/>
    </source>
</evidence>
<dbReference type="PANTHER" id="PTHR33121:SF71">
    <property type="entry name" value="OXYGEN SENSOR PROTEIN DOSP"/>
    <property type="match status" value="1"/>
</dbReference>
<accession>A0A099I3Z3</accession>
<dbReference type="InterPro" id="IPR035919">
    <property type="entry name" value="EAL_sf"/>
</dbReference>
<dbReference type="Proteomes" id="UP000030008">
    <property type="component" value="Unassembled WGS sequence"/>
</dbReference>